<dbReference type="InterPro" id="IPR029068">
    <property type="entry name" value="Glyas_Bleomycin-R_OHBP_Dase"/>
</dbReference>
<dbReference type="AlphaFoldDB" id="A0A154BQE2"/>
<keyword evidence="3" id="KW-1185">Reference proteome</keyword>
<dbReference type="RefSeq" id="WP_066240883.1">
    <property type="nucleotide sequence ID" value="NZ_LSGP01000017.1"/>
</dbReference>
<dbReference type="EMBL" id="LSGP01000017">
    <property type="protein sequence ID" value="KYZ76075.1"/>
    <property type="molecule type" value="Genomic_DNA"/>
</dbReference>
<feature type="domain" description="Glyoxalase/fosfomycin resistance/dioxygenase" evidence="1">
    <location>
        <begin position="9"/>
        <end position="90"/>
    </location>
</feature>
<evidence type="ECO:0000313" key="2">
    <source>
        <dbReference type="EMBL" id="KYZ76075.1"/>
    </source>
</evidence>
<dbReference type="Gene3D" id="3.10.180.10">
    <property type="entry name" value="2,3-Dihydroxybiphenyl 1,2-Dioxygenase, domain 1"/>
    <property type="match status" value="1"/>
</dbReference>
<dbReference type="OrthoDB" id="6874672at2"/>
<gene>
    <name evidence="2" type="ORF">AXX12_06420</name>
</gene>
<organism evidence="2 3">
    <name type="scientific">Anaerosporomusa subterranea</name>
    <dbReference type="NCBI Taxonomy" id="1794912"/>
    <lineage>
        <taxon>Bacteria</taxon>
        <taxon>Bacillati</taxon>
        <taxon>Bacillota</taxon>
        <taxon>Negativicutes</taxon>
        <taxon>Acetonemataceae</taxon>
        <taxon>Anaerosporomusa</taxon>
    </lineage>
</organism>
<protein>
    <submittedName>
        <fullName evidence="2">Glyoxalase</fullName>
    </submittedName>
</protein>
<evidence type="ECO:0000259" key="1">
    <source>
        <dbReference type="Pfam" id="PF00903"/>
    </source>
</evidence>
<evidence type="ECO:0000313" key="3">
    <source>
        <dbReference type="Proteomes" id="UP000076268"/>
    </source>
</evidence>
<reference evidence="2 3" key="1">
    <citation type="submission" date="2016-02" db="EMBL/GenBank/DDBJ databases">
        <title>Anaerosporomusa subterraneum gen. nov., sp. nov., a spore-forming obligate anaerobe isolated from saprolite.</title>
        <authorList>
            <person name="Choi J.K."/>
            <person name="Shah M."/>
            <person name="Yee N."/>
        </authorList>
    </citation>
    <scope>NUCLEOTIDE SEQUENCE [LARGE SCALE GENOMIC DNA]</scope>
    <source>
        <strain evidence="2 3">RU4</strain>
    </source>
</reference>
<dbReference type="Proteomes" id="UP000076268">
    <property type="component" value="Unassembled WGS sequence"/>
</dbReference>
<sequence>MAYQKKSYLEHAAIHVKDIHWHVRFFQEALGMTIRKIDGPVEQPKQVWMFGGPQLVSDPGFAGPEGRMAHLGIMVEDLEAALDEVYTWGVSQMPQGRNWITLPDGLCIELMQATGESVAQVLAVDPRA</sequence>
<dbReference type="InterPro" id="IPR004360">
    <property type="entry name" value="Glyas_Fos-R_dOase_dom"/>
</dbReference>
<proteinExistence type="predicted"/>
<accession>A0A154BQE2</accession>
<dbReference type="SUPFAM" id="SSF54593">
    <property type="entry name" value="Glyoxalase/Bleomycin resistance protein/Dihydroxybiphenyl dioxygenase"/>
    <property type="match status" value="1"/>
</dbReference>
<comment type="caution">
    <text evidence="2">The sequence shown here is derived from an EMBL/GenBank/DDBJ whole genome shotgun (WGS) entry which is preliminary data.</text>
</comment>
<name>A0A154BQE2_ANASB</name>
<dbReference type="STRING" id="1794912.AXX12_06420"/>
<dbReference type="Pfam" id="PF00903">
    <property type="entry name" value="Glyoxalase"/>
    <property type="match status" value="1"/>
</dbReference>